<feature type="domain" description="HTH arsR-type" evidence="5">
    <location>
        <begin position="4"/>
        <end position="98"/>
    </location>
</feature>
<keyword evidence="7" id="KW-1185">Reference proteome</keyword>
<dbReference type="InterPro" id="IPR036388">
    <property type="entry name" value="WH-like_DNA-bd_sf"/>
</dbReference>
<dbReference type="SMART" id="SM00450">
    <property type="entry name" value="RHOD"/>
    <property type="match status" value="1"/>
</dbReference>
<dbReference type="SUPFAM" id="SSF52821">
    <property type="entry name" value="Rhodanese/Cell cycle control phosphatase"/>
    <property type="match status" value="1"/>
</dbReference>
<dbReference type="InterPro" id="IPR051011">
    <property type="entry name" value="Metal_resp_trans_reg"/>
</dbReference>
<dbReference type="PROSITE" id="PS50206">
    <property type="entry name" value="RHODANESE_3"/>
    <property type="match status" value="1"/>
</dbReference>
<evidence type="ECO:0000256" key="1">
    <source>
        <dbReference type="ARBA" id="ARBA00023015"/>
    </source>
</evidence>
<evidence type="ECO:0000256" key="2">
    <source>
        <dbReference type="ARBA" id="ARBA00023125"/>
    </source>
</evidence>
<dbReference type="Gene3D" id="3.40.250.10">
    <property type="entry name" value="Rhodanese-like domain"/>
    <property type="match status" value="1"/>
</dbReference>
<dbReference type="InterPro" id="IPR001845">
    <property type="entry name" value="HTH_ArsR_DNA-bd_dom"/>
</dbReference>
<proteinExistence type="predicted"/>
<dbReference type="Pfam" id="PF00581">
    <property type="entry name" value="Rhodanese"/>
    <property type="match status" value="1"/>
</dbReference>
<keyword evidence="2" id="KW-0238">DNA-binding</keyword>
<dbReference type="PROSITE" id="PS50987">
    <property type="entry name" value="HTH_ARSR_2"/>
    <property type="match status" value="1"/>
</dbReference>
<evidence type="ECO:0000313" key="6">
    <source>
        <dbReference type="EMBL" id="WVT05676.1"/>
    </source>
</evidence>
<organism evidence="6 7">
    <name type="scientific">Sinorhizobium chiapasense</name>
    <dbReference type="NCBI Taxonomy" id="501572"/>
    <lineage>
        <taxon>Bacteria</taxon>
        <taxon>Pseudomonadati</taxon>
        <taxon>Pseudomonadota</taxon>
        <taxon>Alphaproteobacteria</taxon>
        <taxon>Hyphomicrobiales</taxon>
        <taxon>Rhizobiaceae</taxon>
        <taxon>Sinorhizobium/Ensifer group</taxon>
        <taxon>Sinorhizobium</taxon>
    </lineage>
</organism>
<dbReference type="SMART" id="SM00418">
    <property type="entry name" value="HTH_ARSR"/>
    <property type="match status" value="1"/>
</dbReference>
<dbReference type="CDD" id="cd00158">
    <property type="entry name" value="RHOD"/>
    <property type="match status" value="1"/>
</dbReference>
<accession>A0ABZ2BEE6</accession>
<dbReference type="Pfam" id="PF01022">
    <property type="entry name" value="HTH_5"/>
    <property type="match status" value="1"/>
</dbReference>
<dbReference type="SUPFAM" id="SSF46785">
    <property type="entry name" value="Winged helix' DNA-binding domain"/>
    <property type="match status" value="1"/>
</dbReference>
<dbReference type="PROSITE" id="PS00380">
    <property type="entry name" value="RHODANESE_1"/>
    <property type="match status" value="1"/>
</dbReference>
<sequence length="219" mass="24365">MTSPKVRIYEQLAELAKVLGSAHRLELIEYVAQGERSVERLAELTGLTVANTSQHLQLLRRGGYVRSRRDGKRVLYRLGDGPILDLVASLHGYAEKNSAEVREIVGDYFGKLDQLEPVSREDLLGRLDEGGVTLLDVRPEDEFNLGHLPGALNVPLGELEQHLSALPKDQEIVAYCRGPYCILSFEAVAALRARGYRVRRLEDGFPEWKAAGYAVEVSP</sequence>
<dbReference type="PANTHER" id="PTHR43132:SF8">
    <property type="entry name" value="HTH-TYPE TRANSCRIPTIONAL REGULATOR KMTR"/>
    <property type="match status" value="1"/>
</dbReference>
<dbReference type="PANTHER" id="PTHR43132">
    <property type="entry name" value="ARSENICAL RESISTANCE OPERON REPRESSOR ARSR-RELATED"/>
    <property type="match status" value="1"/>
</dbReference>
<evidence type="ECO:0000259" key="4">
    <source>
        <dbReference type="PROSITE" id="PS50206"/>
    </source>
</evidence>
<name>A0ABZ2BEE6_9HYPH</name>
<keyword evidence="3" id="KW-0804">Transcription</keyword>
<dbReference type="PRINTS" id="PR00778">
    <property type="entry name" value="HTHARSR"/>
</dbReference>
<dbReference type="Gene3D" id="1.10.10.10">
    <property type="entry name" value="Winged helix-like DNA-binding domain superfamily/Winged helix DNA-binding domain"/>
    <property type="match status" value="1"/>
</dbReference>
<dbReference type="RefSeq" id="WP_331374750.1">
    <property type="nucleotide sequence ID" value="NZ_CP133148.1"/>
</dbReference>
<keyword evidence="1" id="KW-0805">Transcription regulation</keyword>
<dbReference type="InterPro" id="IPR036873">
    <property type="entry name" value="Rhodanese-like_dom_sf"/>
</dbReference>
<protein>
    <submittedName>
        <fullName evidence="6">Metalloregulator ArsR/SmtB family transcription factor</fullName>
    </submittedName>
</protein>
<evidence type="ECO:0000256" key="3">
    <source>
        <dbReference type="ARBA" id="ARBA00023163"/>
    </source>
</evidence>
<feature type="domain" description="Rhodanese" evidence="4">
    <location>
        <begin position="128"/>
        <end position="217"/>
    </location>
</feature>
<dbReference type="InterPro" id="IPR011991">
    <property type="entry name" value="ArsR-like_HTH"/>
</dbReference>
<dbReference type="InterPro" id="IPR001307">
    <property type="entry name" value="Thiosulphate_STrfase_CS"/>
</dbReference>
<dbReference type="EMBL" id="CP133148">
    <property type="protein sequence ID" value="WVT05676.1"/>
    <property type="molecule type" value="Genomic_DNA"/>
</dbReference>
<evidence type="ECO:0000259" key="5">
    <source>
        <dbReference type="PROSITE" id="PS50987"/>
    </source>
</evidence>
<gene>
    <name evidence="6" type="ORF">RB548_09895</name>
</gene>
<dbReference type="Proteomes" id="UP001432360">
    <property type="component" value="Chromosome"/>
</dbReference>
<dbReference type="CDD" id="cd00090">
    <property type="entry name" value="HTH_ARSR"/>
    <property type="match status" value="1"/>
</dbReference>
<dbReference type="InterPro" id="IPR036390">
    <property type="entry name" value="WH_DNA-bd_sf"/>
</dbReference>
<reference evidence="6" key="1">
    <citation type="submission" date="2023-08" db="EMBL/GenBank/DDBJ databases">
        <title>Complete genome sequence of Sinorhizobium chiapanecum ITTG S70 isolated from Acaciella angustissima nodules in Chiapas-Mexico.</title>
        <authorList>
            <person name="Rincon-Rosales R."/>
            <person name="Rogel M.A."/>
            <person name="Rincon-Medina C.I."/>
            <person name="Guerrero G."/>
            <person name="Manzano-Gomez L.A."/>
            <person name="Lopez-Lopez A."/>
            <person name="Rincon Molina F.A."/>
            <person name="Martinez-Romero E."/>
        </authorList>
    </citation>
    <scope>NUCLEOTIDE SEQUENCE</scope>
    <source>
        <strain evidence="6">ITTG S70</strain>
    </source>
</reference>
<dbReference type="NCBIfam" id="NF033788">
    <property type="entry name" value="HTH_metalloreg"/>
    <property type="match status" value="1"/>
</dbReference>
<dbReference type="InterPro" id="IPR001763">
    <property type="entry name" value="Rhodanese-like_dom"/>
</dbReference>
<evidence type="ECO:0000313" key="7">
    <source>
        <dbReference type="Proteomes" id="UP001432360"/>
    </source>
</evidence>